<dbReference type="PANTHER" id="PTHR30478:SF0">
    <property type="entry name" value="BETA SLIDING CLAMP"/>
    <property type="match status" value="1"/>
</dbReference>
<dbReference type="GO" id="GO:0005737">
    <property type="term" value="C:cytoplasm"/>
    <property type="evidence" value="ECO:0007669"/>
    <property type="project" value="UniProtKB-SubCell"/>
</dbReference>
<dbReference type="Pfam" id="PF02767">
    <property type="entry name" value="DNA_pol3_beta_2"/>
    <property type="match status" value="1"/>
</dbReference>
<dbReference type="InterPro" id="IPR001001">
    <property type="entry name" value="DNA_polIII_beta"/>
</dbReference>
<comment type="similarity">
    <text evidence="2">Belongs to the beta sliding clamp family.</text>
</comment>
<keyword evidence="9" id="KW-0238">DNA-binding</keyword>
<evidence type="ECO:0000259" key="13">
    <source>
        <dbReference type="Pfam" id="PF02767"/>
    </source>
</evidence>
<evidence type="ECO:0000256" key="10">
    <source>
        <dbReference type="ARBA" id="ARBA00030988"/>
    </source>
</evidence>
<protein>
    <recommendedName>
        <fullName evidence="3">Beta sliding clamp</fullName>
    </recommendedName>
    <alternativeName>
        <fullName evidence="11">Beta-clamp processivity factor</fullName>
    </alternativeName>
    <alternativeName>
        <fullName evidence="10">DNA polymerase III beta sliding clamp subunit</fullName>
    </alternativeName>
</protein>
<dbReference type="InterPro" id="IPR022637">
    <property type="entry name" value="DNA_polIII_beta_cen"/>
</dbReference>
<dbReference type="GO" id="GO:0008408">
    <property type="term" value="F:3'-5' exonuclease activity"/>
    <property type="evidence" value="ECO:0007669"/>
    <property type="project" value="InterPro"/>
</dbReference>
<evidence type="ECO:0000256" key="1">
    <source>
        <dbReference type="ARBA" id="ARBA00004496"/>
    </source>
</evidence>
<evidence type="ECO:0000256" key="9">
    <source>
        <dbReference type="ARBA" id="ARBA00023125"/>
    </source>
</evidence>
<comment type="caution">
    <text evidence="14">The sequence shown here is derived from an EMBL/GenBank/DDBJ whole genome shotgun (WGS) entry which is preliminary data.</text>
</comment>
<evidence type="ECO:0000256" key="8">
    <source>
        <dbReference type="ARBA" id="ARBA00022932"/>
    </source>
</evidence>
<dbReference type="CDD" id="cd00140">
    <property type="entry name" value="beta_clamp"/>
    <property type="match status" value="1"/>
</dbReference>
<feature type="domain" description="DNA polymerase III beta sliding clamp N-terminal" evidence="12">
    <location>
        <begin position="23"/>
        <end position="128"/>
    </location>
</feature>
<keyword evidence="8" id="KW-0239">DNA-directed DNA polymerase</keyword>
<evidence type="ECO:0000256" key="6">
    <source>
        <dbReference type="ARBA" id="ARBA00022695"/>
    </source>
</evidence>
<keyword evidence="5 14" id="KW-0808">Transferase</keyword>
<accession>A0A7V7VST1</accession>
<dbReference type="SUPFAM" id="SSF55979">
    <property type="entry name" value="DNA clamp"/>
    <property type="match status" value="3"/>
</dbReference>
<dbReference type="GO" id="GO:0003887">
    <property type="term" value="F:DNA-directed DNA polymerase activity"/>
    <property type="evidence" value="ECO:0007669"/>
    <property type="project" value="UniProtKB-KW"/>
</dbReference>
<evidence type="ECO:0000256" key="7">
    <source>
        <dbReference type="ARBA" id="ARBA00022705"/>
    </source>
</evidence>
<keyword evidence="7" id="KW-0235">DNA replication</keyword>
<dbReference type="GO" id="GO:0006271">
    <property type="term" value="P:DNA strand elongation involved in DNA replication"/>
    <property type="evidence" value="ECO:0007669"/>
    <property type="project" value="TreeGrafter"/>
</dbReference>
<evidence type="ECO:0000256" key="4">
    <source>
        <dbReference type="ARBA" id="ARBA00022490"/>
    </source>
</evidence>
<dbReference type="SMART" id="SM00480">
    <property type="entry name" value="POL3Bc"/>
    <property type="match status" value="1"/>
</dbReference>
<name>A0A7V7VST1_9HYPH</name>
<dbReference type="InterPro" id="IPR022634">
    <property type="entry name" value="DNA_polIII_beta_N"/>
</dbReference>
<dbReference type="Pfam" id="PF00712">
    <property type="entry name" value="DNA_pol3_beta"/>
    <property type="match status" value="1"/>
</dbReference>
<keyword evidence="6 14" id="KW-0548">Nucleotidyltransferase</keyword>
<sequence>MDRRAEGGIIMSKSTLYIETTARHLASALKLAGKVVERRNSIPVLSMVLFEAGRLFATDLDMEISIALPVTQSRGTAALDYISLFNLVSHLPQDEIVKIEVNDQRATVSFENGKYEIPALPASDWPRLSIGKWNTISIDGDDLKKGMQFIQSFISTEETRYYLNGICLDGKNAVATDGHRLGCYPLKSDFEKAKRVIIPRKVVSIMCGLPAPKTFSISDKPAIRFYFDGITIISKAIDGTFPDWPRVVPSYEPDAIKSVTFDRETVRRAVGRVASVLRSREVQHGCFAFANNKIVLKRNHSEVSGSECISAETASELSLGLNLGYLSALLRAIPSSEKITLLAKDSGSPMKFMAPGRDEYVVLMPARVDDRVTIAALHEAKAGGLA</sequence>
<evidence type="ECO:0000259" key="12">
    <source>
        <dbReference type="Pfam" id="PF00712"/>
    </source>
</evidence>
<gene>
    <name evidence="14" type="primary">dnaN</name>
    <name evidence="14" type="ORF">F9K94_17460</name>
</gene>
<dbReference type="GO" id="GO:0009360">
    <property type="term" value="C:DNA polymerase III complex"/>
    <property type="evidence" value="ECO:0007669"/>
    <property type="project" value="InterPro"/>
</dbReference>
<evidence type="ECO:0000256" key="5">
    <source>
        <dbReference type="ARBA" id="ARBA00022679"/>
    </source>
</evidence>
<proteinExistence type="inferred from homology"/>
<dbReference type="Proteomes" id="UP000460650">
    <property type="component" value="Unassembled WGS sequence"/>
</dbReference>
<reference evidence="14 15" key="1">
    <citation type="submission" date="2019-09" db="EMBL/GenBank/DDBJ databases">
        <title>Taxonomic organization of the family Brucellaceae based on a phylogenomic approach.</title>
        <authorList>
            <person name="Leclercq S."/>
            <person name="Cloeckaert A."/>
            <person name="Zygmunt M.S."/>
        </authorList>
    </citation>
    <scope>NUCLEOTIDE SEQUENCE [LARGE SCALE GENOMIC DNA]</scope>
    <source>
        <strain evidence="14 15">TA93</strain>
    </source>
</reference>
<comment type="subcellular location">
    <subcellularLocation>
        <location evidence="1">Cytoplasm</location>
    </subcellularLocation>
</comment>
<organism evidence="14 15">
    <name type="scientific">Brucella tritici</name>
    <dbReference type="NCBI Taxonomy" id="94626"/>
    <lineage>
        <taxon>Bacteria</taxon>
        <taxon>Pseudomonadati</taxon>
        <taxon>Pseudomonadota</taxon>
        <taxon>Alphaproteobacteria</taxon>
        <taxon>Hyphomicrobiales</taxon>
        <taxon>Brucellaceae</taxon>
        <taxon>Brucella/Ochrobactrum group</taxon>
        <taxon>Brucella</taxon>
    </lineage>
</organism>
<dbReference type="PANTHER" id="PTHR30478">
    <property type="entry name" value="DNA POLYMERASE III SUBUNIT BETA"/>
    <property type="match status" value="1"/>
</dbReference>
<dbReference type="InterPro" id="IPR046938">
    <property type="entry name" value="DNA_clamp_sf"/>
</dbReference>
<evidence type="ECO:0000313" key="15">
    <source>
        <dbReference type="Proteomes" id="UP000460650"/>
    </source>
</evidence>
<dbReference type="GO" id="GO:0003677">
    <property type="term" value="F:DNA binding"/>
    <property type="evidence" value="ECO:0007669"/>
    <property type="project" value="UniProtKB-KW"/>
</dbReference>
<evidence type="ECO:0000256" key="11">
    <source>
        <dbReference type="ARBA" id="ARBA00033276"/>
    </source>
</evidence>
<dbReference type="Gene3D" id="3.10.150.10">
    <property type="entry name" value="DNA Polymerase III, subunit A, domain 2"/>
    <property type="match status" value="1"/>
</dbReference>
<keyword evidence="4" id="KW-0963">Cytoplasm</keyword>
<feature type="domain" description="DNA polymerase III beta sliding clamp central" evidence="13">
    <location>
        <begin position="138"/>
        <end position="243"/>
    </location>
</feature>
<dbReference type="NCBIfam" id="TIGR00663">
    <property type="entry name" value="dnan"/>
    <property type="match status" value="1"/>
</dbReference>
<dbReference type="AlphaFoldDB" id="A0A7V7VST1"/>
<dbReference type="EMBL" id="WBVY01000004">
    <property type="protein sequence ID" value="KAB2656287.1"/>
    <property type="molecule type" value="Genomic_DNA"/>
</dbReference>
<evidence type="ECO:0000256" key="2">
    <source>
        <dbReference type="ARBA" id="ARBA00010752"/>
    </source>
</evidence>
<evidence type="ECO:0000313" key="14">
    <source>
        <dbReference type="EMBL" id="KAB2656287.1"/>
    </source>
</evidence>
<dbReference type="Gene3D" id="3.70.10.10">
    <property type="match status" value="1"/>
</dbReference>
<evidence type="ECO:0000256" key="3">
    <source>
        <dbReference type="ARBA" id="ARBA00021035"/>
    </source>
</evidence>